<evidence type="ECO:0000259" key="6">
    <source>
        <dbReference type="PROSITE" id="PS50102"/>
    </source>
</evidence>
<comment type="subcellular location">
    <subcellularLocation>
        <location evidence="1">Nucleus</location>
    </subcellularLocation>
</comment>
<evidence type="ECO:0000313" key="9">
    <source>
        <dbReference type="Proteomes" id="UP000274756"/>
    </source>
</evidence>
<gene>
    <name evidence="7" type="ORF">DME_LOCUS6209</name>
</gene>
<keyword evidence="4" id="KW-0539">Nucleus</keyword>
<dbReference type="GO" id="GO:0003723">
    <property type="term" value="F:RNA binding"/>
    <property type="evidence" value="ECO:0007669"/>
    <property type="project" value="UniProtKB-UniRule"/>
</dbReference>
<dbReference type="EMBL" id="UYYG01001155">
    <property type="protein sequence ID" value="VDN56236.1"/>
    <property type="molecule type" value="Genomic_DNA"/>
</dbReference>
<reference evidence="7 9" key="2">
    <citation type="submission" date="2018-11" db="EMBL/GenBank/DDBJ databases">
        <authorList>
            <consortium name="Pathogen Informatics"/>
        </authorList>
    </citation>
    <scope>NUCLEOTIDE SEQUENCE [LARGE SCALE GENOMIC DNA]</scope>
</reference>
<dbReference type="PANTHER" id="PTHR48033">
    <property type="entry name" value="RNA-BINDING (RRM/RBD/RNP MOTIFS) FAMILY PROTEIN"/>
    <property type="match status" value="1"/>
</dbReference>
<evidence type="ECO:0000256" key="1">
    <source>
        <dbReference type="ARBA" id="ARBA00004123"/>
    </source>
</evidence>
<dbReference type="AlphaFoldDB" id="A0A0N4U4W2"/>
<dbReference type="InterPro" id="IPR035979">
    <property type="entry name" value="RBD_domain_sf"/>
</dbReference>
<dbReference type="Gene3D" id="3.30.70.330">
    <property type="match status" value="2"/>
</dbReference>
<keyword evidence="2" id="KW-0677">Repeat</keyword>
<keyword evidence="9" id="KW-1185">Reference proteome</keyword>
<organism evidence="8 10">
    <name type="scientific">Dracunculus medinensis</name>
    <name type="common">Guinea worm</name>
    <dbReference type="NCBI Taxonomy" id="318479"/>
    <lineage>
        <taxon>Eukaryota</taxon>
        <taxon>Metazoa</taxon>
        <taxon>Ecdysozoa</taxon>
        <taxon>Nematoda</taxon>
        <taxon>Chromadorea</taxon>
        <taxon>Rhabditida</taxon>
        <taxon>Spirurina</taxon>
        <taxon>Dracunculoidea</taxon>
        <taxon>Dracunculidae</taxon>
        <taxon>Dracunculus</taxon>
    </lineage>
</organism>
<evidence type="ECO:0000313" key="8">
    <source>
        <dbReference type="Proteomes" id="UP000038040"/>
    </source>
</evidence>
<dbReference type="InterPro" id="IPR012677">
    <property type="entry name" value="Nucleotide-bd_a/b_plait_sf"/>
</dbReference>
<evidence type="ECO:0000256" key="3">
    <source>
        <dbReference type="ARBA" id="ARBA00022884"/>
    </source>
</evidence>
<dbReference type="GO" id="GO:0010468">
    <property type="term" value="P:regulation of gene expression"/>
    <property type="evidence" value="ECO:0007669"/>
    <property type="project" value="TreeGrafter"/>
</dbReference>
<evidence type="ECO:0000256" key="4">
    <source>
        <dbReference type="ARBA" id="ARBA00023242"/>
    </source>
</evidence>
<dbReference type="WBParaSite" id="DME_0000184901-mRNA-1">
    <property type="protein sequence ID" value="DME_0000184901-mRNA-1"/>
    <property type="gene ID" value="DME_0000184901"/>
</dbReference>
<feature type="domain" description="RRM" evidence="6">
    <location>
        <begin position="76"/>
        <end position="150"/>
    </location>
</feature>
<evidence type="ECO:0000256" key="2">
    <source>
        <dbReference type="ARBA" id="ARBA00022737"/>
    </source>
</evidence>
<evidence type="ECO:0000313" key="10">
    <source>
        <dbReference type="WBParaSite" id="DME_0000184901-mRNA-1"/>
    </source>
</evidence>
<dbReference type="Proteomes" id="UP000038040">
    <property type="component" value="Unplaced"/>
</dbReference>
<evidence type="ECO:0000256" key="5">
    <source>
        <dbReference type="PROSITE-ProRule" id="PRU00176"/>
    </source>
</evidence>
<dbReference type="GO" id="GO:0098687">
    <property type="term" value="C:chromosomal region"/>
    <property type="evidence" value="ECO:0007669"/>
    <property type="project" value="UniProtKB-ARBA"/>
</dbReference>
<dbReference type="OrthoDB" id="6019873at2759"/>
<sequence>MQMRIAIQISKELDELISDCWQSGIYAPPAFYMPAVSTGNIFLPYSGSFPLPLYSPFPRFVTTDQFTTENSPYQPRKLFIGGLNHETTDQDLHNFYSQWGDVVDCIVIRDPQTKCSRGFGFVTFASVHMAEAAMANKPHIINGKLVDSKPAIPREQMSGLLINNLPPFLEGDIEPEPGCKLFLSGIYSSKHSVDILRRYFAKFGTVEQIEVLGNPKGFGFVIFEHKSEADSCLAEGKVHNINGYKCEVTVCFSYCFSYAVELSERKF</sequence>
<dbReference type="InterPro" id="IPR000504">
    <property type="entry name" value="RRM_dom"/>
</dbReference>
<feature type="domain" description="RRM" evidence="6">
    <location>
        <begin position="179"/>
        <end position="255"/>
    </location>
</feature>
<dbReference type="STRING" id="318479.A0A0N4U4W2"/>
<keyword evidence="3 5" id="KW-0694">RNA-binding</keyword>
<dbReference type="PANTHER" id="PTHR48033:SF17">
    <property type="entry name" value="RRM DOMAIN-CONTAINING PROTEIN"/>
    <property type="match status" value="1"/>
</dbReference>
<evidence type="ECO:0000313" key="7">
    <source>
        <dbReference type="EMBL" id="VDN56236.1"/>
    </source>
</evidence>
<dbReference type="SMART" id="SM00360">
    <property type="entry name" value="RRM"/>
    <property type="match status" value="2"/>
</dbReference>
<reference evidence="10" key="1">
    <citation type="submission" date="2017-02" db="UniProtKB">
        <authorList>
            <consortium name="WormBaseParasite"/>
        </authorList>
    </citation>
    <scope>IDENTIFICATION</scope>
</reference>
<dbReference type="GO" id="GO:0005654">
    <property type="term" value="C:nucleoplasm"/>
    <property type="evidence" value="ECO:0007669"/>
    <property type="project" value="TreeGrafter"/>
</dbReference>
<dbReference type="GO" id="GO:0000785">
    <property type="term" value="C:chromatin"/>
    <property type="evidence" value="ECO:0007669"/>
    <property type="project" value="TreeGrafter"/>
</dbReference>
<dbReference type="PROSITE" id="PS50102">
    <property type="entry name" value="RRM"/>
    <property type="match status" value="2"/>
</dbReference>
<protein>
    <submittedName>
        <fullName evidence="10">RRM domain-containing protein</fullName>
    </submittedName>
</protein>
<dbReference type="Proteomes" id="UP000274756">
    <property type="component" value="Unassembled WGS sequence"/>
</dbReference>
<dbReference type="SUPFAM" id="SSF54928">
    <property type="entry name" value="RNA-binding domain, RBD"/>
    <property type="match status" value="2"/>
</dbReference>
<name>A0A0N4U4W2_DRAME</name>
<accession>A0A0N4U4W2</accession>
<dbReference type="Pfam" id="PF00076">
    <property type="entry name" value="RRM_1"/>
    <property type="match status" value="2"/>
</dbReference>
<dbReference type="FunFam" id="3.30.70.330:FF:000040">
    <property type="entry name" value="Heterogeneous nuclear ribonucleoprotein A2/B1"/>
    <property type="match status" value="1"/>
</dbReference>
<proteinExistence type="predicted"/>